<feature type="region of interest" description="Disordered" evidence="11">
    <location>
        <begin position="365"/>
        <end position="387"/>
    </location>
</feature>
<dbReference type="PANTHER" id="PTHR13832:SF565">
    <property type="entry name" value="AT28366P-RELATED"/>
    <property type="match status" value="1"/>
</dbReference>
<feature type="compositionally biased region" description="Polar residues" evidence="11">
    <location>
        <begin position="480"/>
        <end position="494"/>
    </location>
</feature>
<dbReference type="OrthoDB" id="10264738at2759"/>
<dbReference type="Pfam" id="PF00481">
    <property type="entry name" value="PP2C"/>
    <property type="match status" value="1"/>
</dbReference>
<accession>A0A316YL78</accession>
<dbReference type="CDD" id="cd00143">
    <property type="entry name" value="PP2Cc"/>
    <property type="match status" value="1"/>
</dbReference>
<gene>
    <name evidence="13" type="ORF">FA10DRAFT_253570</name>
</gene>
<feature type="region of interest" description="Disordered" evidence="11">
    <location>
        <begin position="418"/>
        <end position="520"/>
    </location>
</feature>
<evidence type="ECO:0000256" key="7">
    <source>
        <dbReference type="ARBA" id="ARBA00022912"/>
    </source>
</evidence>
<evidence type="ECO:0000256" key="8">
    <source>
        <dbReference type="ARBA" id="ARBA00023211"/>
    </source>
</evidence>
<evidence type="ECO:0000256" key="5">
    <source>
        <dbReference type="ARBA" id="ARBA00022723"/>
    </source>
</evidence>
<dbReference type="PROSITE" id="PS01032">
    <property type="entry name" value="PPM_1"/>
    <property type="match status" value="1"/>
</dbReference>
<evidence type="ECO:0000313" key="14">
    <source>
        <dbReference type="Proteomes" id="UP000245768"/>
    </source>
</evidence>
<comment type="similarity">
    <text evidence="3 10">Belongs to the PP2C family.</text>
</comment>
<keyword evidence="8" id="KW-0464">Manganese</keyword>
<feature type="domain" description="PPM-type phosphatase" evidence="12">
    <location>
        <begin position="23"/>
        <end position="304"/>
    </location>
</feature>
<dbReference type="FunCoup" id="A0A316YL78">
    <property type="interactions" value="799"/>
</dbReference>
<evidence type="ECO:0000256" key="3">
    <source>
        <dbReference type="ARBA" id="ARBA00006702"/>
    </source>
</evidence>
<dbReference type="InterPro" id="IPR036457">
    <property type="entry name" value="PPM-type-like_dom_sf"/>
</dbReference>
<feature type="compositionally biased region" description="Basic and acidic residues" evidence="11">
    <location>
        <begin position="509"/>
        <end position="520"/>
    </location>
</feature>
<dbReference type="InterPro" id="IPR001932">
    <property type="entry name" value="PPM-type_phosphatase-like_dom"/>
</dbReference>
<dbReference type="AlphaFoldDB" id="A0A316YL78"/>
<dbReference type="PANTHER" id="PTHR13832">
    <property type="entry name" value="PROTEIN PHOSPHATASE 2C"/>
    <property type="match status" value="1"/>
</dbReference>
<dbReference type="Gene3D" id="3.60.40.10">
    <property type="entry name" value="PPM-type phosphatase domain"/>
    <property type="match status" value="1"/>
</dbReference>
<dbReference type="EC" id="3.1.3.16" evidence="4"/>
<dbReference type="InterPro" id="IPR000222">
    <property type="entry name" value="PP2C_BS"/>
</dbReference>
<dbReference type="GO" id="GO:0004722">
    <property type="term" value="F:protein serine/threonine phosphatase activity"/>
    <property type="evidence" value="ECO:0007669"/>
    <property type="project" value="UniProtKB-EC"/>
</dbReference>
<dbReference type="SMART" id="SM00332">
    <property type="entry name" value="PP2Cc"/>
    <property type="match status" value="1"/>
</dbReference>
<dbReference type="InterPro" id="IPR015655">
    <property type="entry name" value="PP2C"/>
</dbReference>
<feature type="compositionally biased region" description="Acidic residues" evidence="11">
    <location>
        <begin position="423"/>
        <end position="438"/>
    </location>
</feature>
<evidence type="ECO:0000256" key="1">
    <source>
        <dbReference type="ARBA" id="ARBA00001936"/>
    </source>
</evidence>
<evidence type="ECO:0000256" key="11">
    <source>
        <dbReference type="SAM" id="MobiDB-lite"/>
    </source>
</evidence>
<organism evidence="13 14">
    <name type="scientific">Acaromyces ingoldii</name>
    <dbReference type="NCBI Taxonomy" id="215250"/>
    <lineage>
        <taxon>Eukaryota</taxon>
        <taxon>Fungi</taxon>
        <taxon>Dikarya</taxon>
        <taxon>Basidiomycota</taxon>
        <taxon>Ustilaginomycotina</taxon>
        <taxon>Exobasidiomycetes</taxon>
        <taxon>Exobasidiales</taxon>
        <taxon>Cryptobasidiaceae</taxon>
        <taxon>Acaromyces</taxon>
    </lineage>
</organism>
<dbReference type="GO" id="GO:0046872">
    <property type="term" value="F:metal ion binding"/>
    <property type="evidence" value="ECO:0007669"/>
    <property type="project" value="UniProtKB-KW"/>
</dbReference>
<comment type="cofactor">
    <cofactor evidence="2">
        <name>Mg(2+)</name>
        <dbReference type="ChEBI" id="CHEBI:18420"/>
    </cofactor>
</comment>
<dbReference type="STRING" id="215250.A0A316YL78"/>
<proteinExistence type="inferred from homology"/>
<dbReference type="RefSeq" id="XP_025376606.1">
    <property type="nucleotide sequence ID" value="XM_025519696.1"/>
</dbReference>
<evidence type="ECO:0000256" key="10">
    <source>
        <dbReference type="RuleBase" id="RU003465"/>
    </source>
</evidence>
<dbReference type="EMBL" id="KZ819637">
    <property type="protein sequence ID" value="PWN89408.1"/>
    <property type="molecule type" value="Genomic_DNA"/>
</dbReference>
<dbReference type="FunFam" id="3.60.40.10:FF:000016">
    <property type="entry name" value="Protein phosphatase 2C"/>
    <property type="match status" value="1"/>
</dbReference>
<keyword evidence="6 10" id="KW-0378">Hydrolase</keyword>
<evidence type="ECO:0000256" key="9">
    <source>
        <dbReference type="ARBA" id="ARBA00048832"/>
    </source>
</evidence>
<dbReference type="SUPFAM" id="SSF81606">
    <property type="entry name" value="PP2C-like"/>
    <property type="match status" value="1"/>
</dbReference>
<evidence type="ECO:0000256" key="4">
    <source>
        <dbReference type="ARBA" id="ARBA00013081"/>
    </source>
</evidence>
<evidence type="ECO:0000313" key="13">
    <source>
        <dbReference type="EMBL" id="PWN89408.1"/>
    </source>
</evidence>
<dbReference type="InParanoid" id="A0A316YL78"/>
<keyword evidence="7 10" id="KW-0904">Protein phosphatase</keyword>
<comment type="catalytic activity">
    <reaction evidence="9">
        <text>O-phospho-L-threonyl-[protein] + H2O = L-threonyl-[protein] + phosphate</text>
        <dbReference type="Rhea" id="RHEA:47004"/>
        <dbReference type="Rhea" id="RHEA-COMP:11060"/>
        <dbReference type="Rhea" id="RHEA-COMP:11605"/>
        <dbReference type="ChEBI" id="CHEBI:15377"/>
        <dbReference type="ChEBI" id="CHEBI:30013"/>
        <dbReference type="ChEBI" id="CHEBI:43474"/>
        <dbReference type="ChEBI" id="CHEBI:61977"/>
        <dbReference type="EC" id="3.1.3.16"/>
    </reaction>
    <physiologicalReaction direction="left-to-right" evidence="9">
        <dbReference type="Rhea" id="RHEA:47005"/>
    </physiologicalReaction>
</comment>
<keyword evidence="14" id="KW-1185">Reference proteome</keyword>
<protein>
    <recommendedName>
        <fullName evidence="4">protein-serine/threonine phosphatase</fullName>
        <ecNumber evidence="4">3.1.3.16</ecNumber>
    </recommendedName>
</protein>
<feature type="compositionally biased region" description="Basic and acidic residues" evidence="11">
    <location>
        <begin position="439"/>
        <end position="473"/>
    </location>
</feature>
<dbReference type="PROSITE" id="PS51746">
    <property type="entry name" value="PPM_2"/>
    <property type="match status" value="1"/>
</dbReference>
<reference evidence="13 14" key="1">
    <citation type="journal article" date="2018" name="Mol. Biol. Evol.">
        <title>Broad Genomic Sampling Reveals a Smut Pathogenic Ancestry of the Fungal Clade Ustilaginomycotina.</title>
        <authorList>
            <person name="Kijpornyongpan T."/>
            <person name="Mondo S.J."/>
            <person name="Barry K."/>
            <person name="Sandor L."/>
            <person name="Lee J."/>
            <person name="Lipzen A."/>
            <person name="Pangilinan J."/>
            <person name="LaButti K."/>
            <person name="Hainaut M."/>
            <person name="Henrissat B."/>
            <person name="Grigoriev I.V."/>
            <person name="Spatafora J.W."/>
            <person name="Aime M.C."/>
        </authorList>
    </citation>
    <scope>NUCLEOTIDE SEQUENCE [LARGE SCALE GENOMIC DNA]</scope>
    <source>
        <strain evidence="13 14">MCA 4198</strain>
    </source>
</reference>
<dbReference type="GeneID" id="37041612"/>
<comment type="cofactor">
    <cofactor evidence="1">
        <name>Mn(2+)</name>
        <dbReference type="ChEBI" id="CHEBI:29035"/>
    </cofactor>
</comment>
<keyword evidence="5" id="KW-0479">Metal-binding</keyword>
<evidence type="ECO:0000259" key="12">
    <source>
        <dbReference type="PROSITE" id="PS51746"/>
    </source>
</evidence>
<evidence type="ECO:0000256" key="2">
    <source>
        <dbReference type="ARBA" id="ARBA00001946"/>
    </source>
</evidence>
<dbReference type="Proteomes" id="UP000245768">
    <property type="component" value="Unassembled WGS sequence"/>
</dbReference>
<evidence type="ECO:0000256" key="6">
    <source>
        <dbReference type="ARBA" id="ARBA00022801"/>
    </source>
</evidence>
<name>A0A316YL78_9BASI</name>
<sequence>MGQTLSEPVTEKSSLVGEDDTLVYAVSEMQGWRISMEDAHATILNLDEKTGDEKASFFAVYDGHGGSAVATYAGESLHQCIAETREYKTGDYEGALKRGFLKIDEDMRKNEALQEDTSGCTAVACLLVASPDEQRDPKNPGKTPRKIICANAGDSRCVLSVSGEAEPLSEDHKPQNPGEAKRIRNAGGFIEFNRVNGNLALSRALGDFEFKRQFSMPATEQIVTADPEIKTRIIDGEEEFLVIACDGIWDCLSSQQVIDFVRRQIANGKDLKEICEEAMDRCLAPDTEIGGVGCDNMTICVIALLGGRTKEEWYAWIKKRVEENVGYETPEDIAPVFTSSNASSSSGGASAANSRSSVLSALAGGLSGAGGAGGDEEKPGMGGSFTLPDHIVSALGGSGIVFRPGSQTDEEGRMVYEAHVVDQDDDDDDEDDDDDTEMETARVQELDEAGEREAEKRKGDEGSDSEQRPELAHQPEIVESPQNVAAGSTTSASQVEIRPSTEGRSLGELTDKSEDPTKTT</sequence>